<proteinExistence type="predicted"/>
<dbReference type="NCBIfam" id="TIGR03544">
    <property type="entry name" value="DivI1A_domain"/>
    <property type="match status" value="1"/>
</dbReference>
<accession>A0A852RME2</accession>
<sequence length="94" mass="10660">MTDDGANRYFPERHPHVLATLIRESRFRPVRFVTGYDMREVDDLLDRLVDALSAGRPVRPLVASATFATTRLREGYSQVDVDTLLAEVARRAEA</sequence>
<dbReference type="InterPro" id="IPR019933">
    <property type="entry name" value="DivIVA_domain"/>
</dbReference>
<evidence type="ECO:0000313" key="2">
    <source>
        <dbReference type="Proteomes" id="UP000582231"/>
    </source>
</evidence>
<dbReference type="RefSeq" id="WP_179728037.1">
    <property type="nucleotide sequence ID" value="NZ_BAABEF010000001.1"/>
</dbReference>
<name>A0A852RME2_9ACTN</name>
<dbReference type="AlphaFoldDB" id="A0A852RME2"/>
<keyword evidence="2" id="KW-1185">Reference proteome</keyword>
<evidence type="ECO:0000313" key="1">
    <source>
        <dbReference type="EMBL" id="NYD31768.1"/>
    </source>
</evidence>
<protein>
    <submittedName>
        <fullName evidence="1">DivIVA domain-containing protein</fullName>
    </submittedName>
</protein>
<comment type="caution">
    <text evidence="1">The sequence shown here is derived from an EMBL/GenBank/DDBJ whole genome shotgun (WGS) entry which is preliminary data.</text>
</comment>
<reference evidence="1 2" key="1">
    <citation type="submission" date="2020-07" db="EMBL/GenBank/DDBJ databases">
        <title>Sequencing the genomes of 1000 actinobacteria strains.</title>
        <authorList>
            <person name="Klenk H.-P."/>
        </authorList>
    </citation>
    <scope>NUCLEOTIDE SEQUENCE [LARGE SCALE GENOMIC DNA]</scope>
    <source>
        <strain evidence="1 2">DSM 19082</strain>
    </source>
</reference>
<gene>
    <name evidence="1" type="ORF">BJ958_003314</name>
</gene>
<dbReference type="Proteomes" id="UP000582231">
    <property type="component" value="Unassembled WGS sequence"/>
</dbReference>
<organism evidence="1 2">
    <name type="scientific">Nocardioides kongjuensis</name>
    <dbReference type="NCBI Taxonomy" id="349522"/>
    <lineage>
        <taxon>Bacteria</taxon>
        <taxon>Bacillati</taxon>
        <taxon>Actinomycetota</taxon>
        <taxon>Actinomycetes</taxon>
        <taxon>Propionibacteriales</taxon>
        <taxon>Nocardioidaceae</taxon>
        <taxon>Nocardioides</taxon>
    </lineage>
</organism>
<dbReference type="EMBL" id="JACCBF010000001">
    <property type="protein sequence ID" value="NYD31768.1"/>
    <property type="molecule type" value="Genomic_DNA"/>
</dbReference>
<dbReference type="Gene3D" id="6.10.250.660">
    <property type="match status" value="1"/>
</dbReference>